<dbReference type="AlphaFoldDB" id="A0A0F9BU19"/>
<evidence type="ECO:0000313" key="1">
    <source>
        <dbReference type="EMBL" id="KKL25424.1"/>
    </source>
</evidence>
<comment type="caution">
    <text evidence="1">The sequence shown here is derived from an EMBL/GenBank/DDBJ whole genome shotgun (WGS) entry which is preliminary data.</text>
</comment>
<name>A0A0F9BU19_9ZZZZ</name>
<organism evidence="1">
    <name type="scientific">marine sediment metagenome</name>
    <dbReference type="NCBI Taxonomy" id="412755"/>
    <lineage>
        <taxon>unclassified sequences</taxon>
        <taxon>metagenomes</taxon>
        <taxon>ecological metagenomes</taxon>
    </lineage>
</organism>
<feature type="non-terminal residue" evidence="1">
    <location>
        <position position="23"/>
    </location>
</feature>
<reference evidence="1" key="1">
    <citation type="journal article" date="2015" name="Nature">
        <title>Complex archaea that bridge the gap between prokaryotes and eukaryotes.</title>
        <authorList>
            <person name="Spang A."/>
            <person name="Saw J.H."/>
            <person name="Jorgensen S.L."/>
            <person name="Zaremba-Niedzwiedzka K."/>
            <person name="Martijn J."/>
            <person name="Lind A.E."/>
            <person name="van Eijk R."/>
            <person name="Schleper C."/>
            <person name="Guy L."/>
            <person name="Ettema T.J."/>
        </authorList>
    </citation>
    <scope>NUCLEOTIDE SEQUENCE</scope>
</reference>
<gene>
    <name evidence="1" type="ORF">LCGC14_2405440</name>
</gene>
<proteinExistence type="predicted"/>
<accession>A0A0F9BU19</accession>
<dbReference type="EMBL" id="LAZR01036219">
    <property type="protein sequence ID" value="KKL25424.1"/>
    <property type="molecule type" value="Genomic_DNA"/>
</dbReference>
<protein>
    <submittedName>
        <fullName evidence="1">Uncharacterized protein</fullName>
    </submittedName>
</protein>
<sequence>MEIAMSLGWTENKQLAKWVSHQR</sequence>